<dbReference type="Proteomes" id="UP000429555">
    <property type="component" value="Unassembled WGS sequence"/>
</dbReference>
<comment type="caution">
    <text evidence="6">The sequence shown here is derived from an EMBL/GenBank/DDBJ whole genome shotgun (WGS) entry which is preliminary data.</text>
</comment>
<feature type="domain" description="UspA" evidence="5">
    <location>
        <begin position="4"/>
        <end position="142"/>
    </location>
</feature>
<keyword evidence="7" id="KW-1185">Reference proteome</keyword>
<dbReference type="CDD" id="cd00293">
    <property type="entry name" value="USP-like"/>
    <property type="match status" value="1"/>
</dbReference>
<evidence type="ECO:0000256" key="4">
    <source>
        <dbReference type="ARBA" id="ARBA00037131"/>
    </source>
</evidence>
<evidence type="ECO:0000256" key="3">
    <source>
        <dbReference type="ARBA" id="ARBA00022490"/>
    </source>
</evidence>
<dbReference type="PANTHER" id="PTHR47892">
    <property type="entry name" value="UNIVERSAL STRESS PROTEIN E"/>
    <property type="match status" value="1"/>
</dbReference>
<keyword evidence="3" id="KW-0963">Cytoplasm</keyword>
<dbReference type="PANTHER" id="PTHR47892:SF1">
    <property type="entry name" value="UNIVERSAL STRESS PROTEIN E"/>
    <property type="match status" value="1"/>
</dbReference>
<proteinExistence type="inferred from homology"/>
<dbReference type="RefSeq" id="WP_160345462.1">
    <property type="nucleotide sequence ID" value="NZ_WKJZ01000001.1"/>
</dbReference>
<evidence type="ECO:0000256" key="2">
    <source>
        <dbReference type="ARBA" id="ARBA00008791"/>
    </source>
</evidence>
<feature type="domain" description="UspA" evidence="5">
    <location>
        <begin position="152"/>
        <end position="296"/>
    </location>
</feature>
<comment type="similarity">
    <text evidence="2">Belongs to the universal stress protein A family.</text>
</comment>
<evidence type="ECO:0000256" key="1">
    <source>
        <dbReference type="ARBA" id="ARBA00004496"/>
    </source>
</evidence>
<dbReference type="Gene3D" id="3.40.50.12370">
    <property type="match status" value="1"/>
</dbReference>
<gene>
    <name evidence="6" type="ORF">GJV18_11310</name>
</gene>
<evidence type="ECO:0000259" key="5">
    <source>
        <dbReference type="Pfam" id="PF00582"/>
    </source>
</evidence>
<sequence>MSQYQRLLLITNAQMHHGAALQRAIALAEHSGAALHILALVEPLSAWALLDRDVQQRLHNDHLQALNNWLKDETGLLHSKGLTATFEILSSDQPLEEILQHARELPADLLIKDLQHESALKRAFVTPLDWQLLRDCPAPVHLLSAAGPALPRKVVAAVDLQAGNPDSLAINQQVIAQAHALALQCDAELHLLHSYDLSTAYLAEAGAVVSAWADLVEQWQNGLLQAFTTLAEQHGVPAECRHFIQGQPIRTLVEFATQQQVDVLVMGRVQRHGLGRLLGSTTEHLLYRAPCSILAIAL</sequence>
<reference evidence="6 7" key="1">
    <citation type="submission" date="2019-11" db="EMBL/GenBank/DDBJ databases">
        <title>Pseudomonas flavidum sp. nov., isolated from Baiyang Lake.</title>
        <authorList>
            <person name="Zhao Y."/>
        </authorList>
    </citation>
    <scope>NUCLEOTIDE SEQUENCE [LARGE SCALE GENOMIC DNA]</scope>
    <source>
        <strain evidence="7">R-22-3 w-18</strain>
    </source>
</reference>
<dbReference type="Pfam" id="PF00582">
    <property type="entry name" value="Usp"/>
    <property type="match status" value="2"/>
</dbReference>
<comment type="function">
    <text evidence="4">Required for resistance to DNA-damaging agents.</text>
</comment>
<evidence type="ECO:0000313" key="7">
    <source>
        <dbReference type="Proteomes" id="UP000429555"/>
    </source>
</evidence>
<evidence type="ECO:0000313" key="6">
    <source>
        <dbReference type="EMBL" id="MVW75904.1"/>
    </source>
</evidence>
<comment type="subcellular location">
    <subcellularLocation>
        <location evidence="1">Cytoplasm</location>
    </subcellularLocation>
</comment>
<dbReference type="InterPro" id="IPR006016">
    <property type="entry name" value="UspA"/>
</dbReference>
<dbReference type="AlphaFoldDB" id="A0A6I4KVF7"/>
<accession>A0A6I4KVF7</accession>
<dbReference type="SUPFAM" id="SSF52402">
    <property type="entry name" value="Adenine nucleotide alpha hydrolases-like"/>
    <property type="match status" value="2"/>
</dbReference>
<dbReference type="EMBL" id="WKJZ01000001">
    <property type="protein sequence ID" value="MVW75904.1"/>
    <property type="molecule type" value="Genomic_DNA"/>
</dbReference>
<protein>
    <submittedName>
        <fullName evidence="6">Universal stress protein</fullName>
    </submittedName>
</protein>
<organism evidence="6 7">
    <name type="scientific">Pseudomonas xionganensis</name>
    <dbReference type="NCBI Taxonomy" id="2654845"/>
    <lineage>
        <taxon>Bacteria</taxon>
        <taxon>Pseudomonadati</taxon>
        <taxon>Pseudomonadota</taxon>
        <taxon>Gammaproteobacteria</taxon>
        <taxon>Pseudomonadales</taxon>
        <taxon>Pseudomonadaceae</taxon>
        <taxon>Pseudomonas</taxon>
    </lineage>
</organism>
<name>A0A6I4KVF7_9PSED</name>
<dbReference type="GO" id="GO:0005737">
    <property type="term" value="C:cytoplasm"/>
    <property type="evidence" value="ECO:0007669"/>
    <property type="project" value="UniProtKB-SubCell"/>
</dbReference>